<feature type="region of interest" description="Disordered" evidence="9">
    <location>
        <begin position="747"/>
        <end position="841"/>
    </location>
</feature>
<evidence type="ECO:0000256" key="2">
    <source>
        <dbReference type="ARBA" id="ARBA00007025"/>
    </source>
</evidence>
<feature type="region of interest" description="Disordered" evidence="9">
    <location>
        <begin position="882"/>
        <end position="902"/>
    </location>
</feature>
<dbReference type="CDD" id="cd18007">
    <property type="entry name" value="DEXHc_ATRX-like"/>
    <property type="match status" value="1"/>
</dbReference>
<dbReference type="Pfam" id="PF24580">
    <property type="entry name" value="DUF7607"/>
    <property type="match status" value="1"/>
</dbReference>
<evidence type="ECO:0000259" key="11">
    <source>
        <dbReference type="PROSITE" id="PS51194"/>
    </source>
</evidence>
<organism evidence="12 13">
    <name type="scientific">Golovinomyces cichoracearum</name>
    <dbReference type="NCBI Taxonomy" id="62708"/>
    <lineage>
        <taxon>Eukaryota</taxon>
        <taxon>Fungi</taxon>
        <taxon>Dikarya</taxon>
        <taxon>Ascomycota</taxon>
        <taxon>Pezizomycotina</taxon>
        <taxon>Leotiomycetes</taxon>
        <taxon>Erysiphales</taxon>
        <taxon>Erysiphaceae</taxon>
        <taxon>Golovinomyces</taxon>
    </lineage>
</organism>
<feature type="compositionally biased region" description="Basic residues" evidence="9">
    <location>
        <begin position="2239"/>
        <end position="2250"/>
    </location>
</feature>
<feature type="compositionally biased region" description="Basic and acidic residues" evidence="9">
    <location>
        <begin position="1135"/>
        <end position="1150"/>
    </location>
</feature>
<evidence type="ECO:0000256" key="1">
    <source>
        <dbReference type="ARBA" id="ARBA00004123"/>
    </source>
</evidence>
<comment type="caution">
    <text evidence="12">The sequence shown here is derived from an EMBL/GenBank/DDBJ whole genome shotgun (WGS) entry which is preliminary data.</text>
</comment>
<dbReference type="Proteomes" id="UP000285405">
    <property type="component" value="Unassembled WGS sequence"/>
</dbReference>
<dbReference type="InterPro" id="IPR056026">
    <property type="entry name" value="DUF7607"/>
</dbReference>
<dbReference type="InterPro" id="IPR044574">
    <property type="entry name" value="ARIP4-like"/>
</dbReference>
<feature type="region of interest" description="Disordered" evidence="9">
    <location>
        <begin position="1131"/>
        <end position="1180"/>
    </location>
</feature>
<evidence type="ECO:0000256" key="9">
    <source>
        <dbReference type="SAM" id="MobiDB-lite"/>
    </source>
</evidence>
<keyword evidence="7" id="KW-0238">DNA-binding</keyword>
<dbReference type="InterPro" id="IPR014001">
    <property type="entry name" value="Helicase_ATP-bd"/>
</dbReference>
<keyword evidence="6" id="KW-0067">ATP-binding</keyword>
<feature type="compositionally biased region" description="Low complexity" evidence="9">
    <location>
        <begin position="755"/>
        <end position="768"/>
    </location>
</feature>
<feature type="region of interest" description="Disordered" evidence="9">
    <location>
        <begin position="202"/>
        <end position="236"/>
    </location>
</feature>
<dbReference type="InterPro" id="IPR027417">
    <property type="entry name" value="P-loop_NTPase"/>
</dbReference>
<feature type="region of interest" description="Disordered" evidence="9">
    <location>
        <begin position="2154"/>
        <end position="2300"/>
    </location>
</feature>
<dbReference type="InterPro" id="IPR038718">
    <property type="entry name" value="SNF2-like_sf"/>
</dbReference>
<evidence type="ECO:0000313" key="13">
    <source>
        <dbReference type="Proteomes" id="UP000285405"/>
    </source>
</evidence>
<feature type="compositionally biased region" description="Basic and acidic residues" evidence="9">
    <location>
        <begin position="769"/>
        <end position="785"/>
    </location>
</feature>
<dbReference type="Gene3D" id="3.40.50.10810">
    <property type="entry name" value="Tandem AAA-ATPase domain"/>
    <property type="match status" value="1"/>
</dbReference>
<dbReference type="InterPro" id="IPR049730">
    <property type="entry name" value="SNF2/RAD54-like_C"/>
</dbReference>
<dbReference type="PANTHER" id="PTHR45797:SF1">
    <property type="entry name" value="HELICASE ARIP4"/>
    <property type="match status" value="1"/>
</dbReference>
<dbReference type="PROSITE" id="PS51192">
    <property type="entry name" value="HELICASE_ATP_BIND_1"/>
    <property type="match status" value="1"/>
</dbReference>
<feature type="domain" description="Helicase ATP-binding" evidence="10">
    <location>
        <begin position="1261"/>
        <end position="1459"/>
    </location>
</feature>
<sequence length="2300" mass="261077">MEPELLDMGDPWNWDVDRVVEELCTTNRSWQPQSPAMLTISDPKSLENILREQEVNGSVLLGEINMSILKDDFGIKALGRRSFIMSAVDQFKARSFKYSSFISGRSTNLTSTELGRSLREVLGQYQQKDHINTSVVPKSPQSILKSGQFCQLSPSQNVYSPQPKNLSNFTERDQVETRVIVDLSDDEIEQKRRKTSLGLPVPVQKQCSQKEEVSRHNTPVVENTKTAPSSSGSQTLNTEKEIEAGGVKRKRITPTCLSTIINPSTASKEISTLTSHSSVEPKIINHVTFDPEPSISELVSKPGVVYQDSDGRKRIIPITQSGYNLDKAEPDEIASINVDPGVTNDISIDLNLSQSKNSTAKILVPDLFLGKKKMNVDTIFYDGISVGSEIPEIGDQTEFYSGSKITTKGRRLYVHKRLRFFLRSRRQEIISEGKKCSIIVPYPKSLVPKFKDQSFTLYTNTIDGKAVARREVNIEASNDNIRSIGYEHLAIFNPLNRNLLEQVGTGGEWDFSALEKYKFLEGGDAVLPPYGESDEDNEFDEATWKEIEAEYGERRRPKQKLRKPPISKDEVMEAINAGIIDIVNSWSNKDVSKRERKAWRLWRQSRRLKNKRAQIIAANIDLNHIQEYLVKVQERILTEVWTSKLQVRRQVGSMEASIIKREQLKWKISVLKQKKQPKKPPVEIATVTIKKSTSKTKNYDDADGEGLSDSDKENSIDDDSEIDDFIDYDDDEINTTEEQLYELNFADSENEDTLASDSSNSSELLPSSEMRDYTETERSKLHQESLKSGSFGSKKYHRSPENFEERNHLNNGLSNLSSSSSRETKVKFKGHDSSIPPDSLKRQVVDLTLSVSDESDSEPVCDSPLNPGSPKISFIDITLSSEDENTPKYETQPVISSDPLKKNEVISSDPLKNEVISSNPLKKNEGISSDPLEKKEVIPNHPKVNSSTIQPGVSSSTVEARFSDHGINVSPKSDIIPPLKDREAIASYSYEIWQKLGDRRRLLTKFFFQLNSALCFEIMQILTNSSAEKIWCRTKNFYNVYCSKKNKKNQVKDTRMNIFIRIIGIFEMFIDCRYYPFKVKIYEKILQKFTRTKFYEFSRFHKACVVIAQLMGLNSQSSHESNLKVVNSYTSVGENSDKDRDIQSPDERSSSKTTSVSDEESPVKEKRISKRKKIIPENKEARYMREQDLRRLAQQNERRKKLHSTLVKANDDQAIVRSQLIINDAAAEDQKFVYVNDHIAKRIKKHQVEGVRFLWNQIVTIADEQSMQGCLLAHTMGLGKTMQTITLLVAIAEASLSKDPSVSSQIPKSLRISQTLILCPPSLVNNWMDELLVWVPDNMLGELRKVDSSIKSLPQRLQTITDWYREGGVLVIGYEMFRDFINSKSKNISDDEHELVSKSLLEGPNIIIADEAHKMKNRKAAITIAASKFRSKSRIALTGSPLANNVEEYHTMIEWVAPNYLGPIVEFRAKYVEPIQAGNYQNSTAYERRKSLKMLGVLSADLAPKVHRADMSVMKNELPSKKEFVITVPLTDVQREAYSIFVKSMMAGNNFTTTKLGDVTPTTVWHWLAVLSLLCNHPECFRRKLLKRKEEVRNDASIPIDLDGTDNEESVVDLNTPLWKVGISQELCDAEGKLFEAKKSLDSIQMSNKVLLLCQILDACKTIGDKALVFSQSIPTLDFLEDVFKRKNRNYARLDGSTTMSKRQGLTKDFNNGDTDIYLISTTAGGLGLNLQGANRVIIFDFKFNPIMEEQAIGRAYRIGQTKPTFIYRFIAGGTFEDSVHNKTVFKTQLASRVVDKKNPIAWANKKASEFLFEPKTVPQKDLSEFEGMDPCVLDRLLQSQKRRDQRRIARTICSIVQTDTFAVDDDDKLTPDEEKEVQSELEKTRLFRANPQAFHLQQIAEQQLYRQQQMHQTLVSSQEINNFNNTNIEQTSMIRVNSSSNAPIVLEPTIEILESNSRNSPVNQSFSSSNTGFFSINMKNNAPNKLIFSKPHSPVAGANTKVATPSLDTFNPNFVSEPQAEESTRASITERITKNNSSGVEIATAELQNSLEISPIVIDEPEVSQNIDPKHPKKISKEWEMTKRYRESRASNVPDYGPLATLLPPKPVVEQDILKDSPNQKVNKNPSITVNMNRNYNPKIDFNQIRTNEDIEKSAKIDEKRQKSWKENENNFSNREPKSWQTSKNLTSNSNTTSMSSIPFRRQPSLPSLAQSSNRKRSPPYRQPSMSSSFRRNSPPPYRRRFSPTHRRSSPPAFAPTCPRNSLNRQEDSPRWNNNGEKTRPYRGGQNYRPSSGHYPQYY</sequence>
<feature type="compositionally biased region" description="Low complexity" evidence="9">
    <location>
        <begin position="2183"/>
        <end position="2198"/>
    </location>
</feature>
<keyword evidence="5 12" id="KW-0347">Helicase</keyword>
<dbReference type="CDD" id="cd18793">
    <property type="entry name" value="SF2_C_SNF"/>
    <property type="match status" value="1"/>
</dbReference>
<dbReference type="GO" id="GO:0016887">
    <property type="term" value="F:ATP hydrolysis activity"/>
    <property type="evidence" value="ECO:0007669"/>
    <property type="project" value="InterPro"/>
</dbReference>
<dbReference type="GO" id="GO:0004386">
    <property type="term" value="F:helicase activity"/>
    <property type="evidence" value="ECO:0007669"/>
    <property type="project" value="UniProtKB-KW"/>
</dbReference>
<feature type="compositionally biased region" description="Basic and acidic residues" evidence="9">
    <location>
        <begin position="2154"/>
        <end position="2170"/>
    </location>
</feature>
<proteinExistence type="inferred from homology"/>
<evidence type="ECO:0000256" key="8">
    <source>
        <dbReference type="ARBA" id="ARBA00023242"/>
    </source>
</evidence>
<keyword evidence="8" id="KW-0539">Nucleus</keyword>
<dbReference type="EMBL" id="MCBR01000063">
    <property type="protein sequence ID" value="RKF83619.1"/>
    <property type="molecule type" value="Genomic_DNA"/>
</dbReference>
<evidence type="ECO:0000256" key="6">
    <source>
        <dbReference type="ARBA" id="ARBA00022840"/>
    </source>
</evidence>
<dbReference type="InterPro" id="IPR001650">
    <property type="entry name" value="Helicase_C-like"/>
</dbReference>
<reference evidence="12 13" key="1">
    <citation type="journal article" date="2018" name="BMC Genomics">
        <title>Comparative genome analyses reveal sequence features reflecting distinct modes of host-adaptation between dicot and monocot powdery mildew.</title>
        <authorList>
            <person name="Wu Y."/>
            <person name="Ma X."/>
            <person name="Pan Z."/>
            <person name="Kale S.D."/>
            <person name="Song Y."/>
            <person name="King H."/>
            <person name="Zhang Q."/>
            <person name="Presley C."/>
            <person name="Deng X."/>
            <person name="Wei C.I."/>
            <person name="Xiao S."/>
        </authorList>
    </citation>
    <scope>NUCLEOTIDE SEQUENCE [LARGE SCALE GENOMIC DNA]</scope>
    <source>
        <strain evidence="12">UCSC1</strain>
    </source>
</reference>
<dbReference type="GO" id="GO:0003677">
    <property type="term" value="F:DNA binding"/>
    <property type="evidence" value="ECO:0007669"/>
    <property type="project" value="UniProtKB-KW"/>
</dbReference>
<evidence type="ECO:0000256" key="5">
    <source>
        <dbReference type="ARBA" id="ARBA00022806"/>
    </source>
</evidence>
<dbReference type="InterPro" id="IPR000330">
    <property type="entry name" value="SNF2_N"/>
</dbReference>
<comment type="similarity">
    <text evidence="2">Belongs to the SNF2/RAD54 helicase family.</text>
</comment>
<feature type="domain" description="Helicase C-terminal" evidence="11">
    <location>
        <begin position="1652"/>
        <end position="1801"/>
    </location>
</feature>
<evidence type="ECO:0000256" key="7">
    <source>
        <dbReference type="ARBA" id="ARBA00023125"/>
    </source>
</evidence>
<dbReference type="GO" id="GO:0005634">
    <property type="term" value="C:nucleus"/>
    <property type="evidence" value="ECO:0007669"/>
    <property type="project" value="UniProtKB-SubCell"/>
</dbReference>
<dbReference type="OrthoDB" id="2020972at2759"/>
<feature type="compositionally biased region" description="Polar residues" evidence="9">
    <location>
        <begin position="2118"/>
        <end position="2137"/>
    </location>
</feature>
<feature type="region of interest" description="Disordered" evidence="9">
    <location>
        <begin position="2117"/>
        <end position="2142"/>
    </location>
</feature>
<feature type="compositionally biased region" description="Basic and acidic residues" evidence="9">
    <location>
        <begin position="822"/>
        <end position="832"/>
    </location>
</feature>
<name>A0A420JA02_9PEZI</name>
<feature type="compositionally biased region" description="Basic and acidic residues" evidence="9">
    <location>
        <begin position="798"/>
        <end position="808"/>
    </location>
</feature>
<dbReference type="SMART" id="SM00490">
    <property type="entry name" value="HELICc"/>
    <property type="match status" value="1"/>
</dbReference>
<comment type="subcellular location">
    <subcellularLocation>
        <location evidence="1">Nucleus</location>
    </subcellularLocation>
</comment>
<dbReference type="SUPFAM" id="SSF52540">
    <property type="entry name" value="P-loop containing nucleoside triphosphate hydrolases"/>
    <property type="match status" value="2"/>
</dbReference>
<feature type="region of interest" description="Disordered" evidence="9">
    <location>
        <begin position="693"/>
        <end position="723"/>
    </location>
</feature>
<protein>
    <submittedName>
        <fullName evidence="12">Putative snf2 family helicase snf2 family helicase atpase</fullName>
    </submittedName>
</protein>
<dbReference type="PROSITE" id="PS51194">
    <property type="entry name" value="HELICASE_CTER"/>
    <property type="match status" value="1"/>
</dbReference>
<gene>
    <name evidence="12" type="ORF">GcC1_000004</name>
</gene>
<dbReference type="GO" id="GO:0005524">
    <property type="term" value="F:ATP binding"/>
    <property type="evidence" value="ECO:0007669"/>
    <property type="project" value="UniProtKB-KW"/>
</dbReference>
<dbReference type="SMART" id="SM00487">
    <property type="entry name" value="DEXDc"/>
    <property type="match status" value="1"/>
</dbReference>
<evidence type="ECO:0000259" key="10">
    <source>
        <dbReference type="PROSITE" id="PS51192"/>
    </source>
</evidence>
<evidence type="ECO:0000256" key="4">
    <source>
        <dbReference type="ARBA" id="ARBA00022801"/>
    </source>
</evidence>
<dbReference type="Pfam" id="PF00176">
    <property type="entry name" value="SNF2-rel_dom"/>
    <property type="match status" value="1"/>
</dbReference>
<dbReference type="Pfam" id="PF00271">
    <property type="entry name" value="Helicase_C"/>
    <property type="match status" value="1"/>
</dbReference>
<dbReference type="Gene3D" id="3.40.50.300">
    <property type="entry name" value="P-loop containing nucleotide triphosphate hydrolases"/>
    <property type="match status" value="1"/>
</dbReference>
<keyword evidence="3" id="KW-0547">Nucleotide-binding</keyword>
<dbReference type="PANTHER" id="PTHR45797">
    <property type="entry name" value="RAD54-LIKE"/>
    <property type="match status" value="1"/>
</dbReference>
<evidence type="ECO:0000256" key="3">
    <source>
        <dbReference type="ARBA" id="ARBA00022741"/>
    </source>
</evidence>
<feature type="compositionally biased region" description="Polar residues" evidence="9">
    <location>
        <begin position="216"/>
        <end position="236"/>
    </location>
</feature>
<accession>A0A420JA02</accession>
<keyword evidence="4" id="KW-0378">Hydrolase</keyword>
<feature type="compositionally biased region" description="Low complexity" evidence="9">
    <location>
        <begin position="809"/>
        <end position="821"/>
    </location>
</feature>
<evidence type="ECO:0000313" key="12">
    <source>
        <dbReference type="EMBL" id="RKF83619.1"/>
    </source>
</evidence>